<organism evidence="1 2">
    <name type="scientific">Brassica napus</name>
    <name type="common">Rape</name>
    <dbReference type="NCBI Taxonomy" id="3708"/>
    <lineage>
        <taxon>Eukaryota</taxon>
        <taxon>Viridiplantae</taxon>
        <taxon>Streptophyta</taxon>
        <taxon>Embryophyta</taxon>
        <taxon>Tracheophyta</taxon>
        <taxon>Spermatophyta</taxon>
        <taxon>Magnoliopsida</taxon>
        <taxon>eudicotyledons</taxon>
        <taxon>Gunneridae</taxon>
        <taxon>Pentapetalae</taxon>
        <taxon>rosids</taxon>
        <taxon>malvids</taxon>
        <taxon>Brassicales</taxon>
        <taxon>Brassicaceae</taxon>
        <taxon>Brassiceae</taxon>
        <taxon>Brassica</taxon>
    </lineage>
</organism>
<dbReference type="EMBL" id="LK034564">
    <property type="protein sequence ID" value="CDY64831.1"/>
    <property type="molecule type" value="Genomic_DNA"/>
</dbReference>
<sequence length="31" mass="3641">MENPPQPLPLETAVNKICDPPTFKLKYYDFM</sequence>
<gene>
    <name evidence="1" type="primary">BnaCnng45200D</name>
    <name evidence="1" type="ORF">GSBRNA2T00042816001</name>
</gene>
<dbReference type="Gramene" id="CDY64831">
    <property type="protein sequence ID" value="CDY64831"/>
    <property type="gene ID" value="GSBRNA2T00042816001"/>
</dbReference>
<dbReference type="AlphaFoldDB" id="A0A078JGQ3"/>
<reference evidence="1 2" key="1">
    <citation type="journal article" date="2014" name="Science">
        <title>Plant genetics. Early allopolyploid evolution in the post-Neolithic Brassica napus oilseed genome.</title>
        <authorList>
            <person name="Chalhoub B."/>
            <person name="Denoeud F."/>
            <person name="Liu S."/>
            <person name="Parkin I.A."/>
            <person name="Tang H."/>
            <person name="Wang X."/>
            <person name="Chiquet J."/>
            <person name="Belcram H."/>
            <person name="Tong C."/>
            <person name="Samans B."/>
            <person name="Correa M."/>
            <person name="Da Silva C."/>
            <person name="Just J."/>
            <person name="Falentin C."/>
            <person name="Koh C.S."/>
            <person name="Le Clainche I."/>
            <person name="Bernard M."/>
            <person name="Bento P."/>
            <person name="Noel B."/>
            <person name="Labadie K."/>
            <person name="Alberti A."/>
            <person name="Charles M."/>
            <person name="Arnaud D."/>
            <person name="Guo H."/>
            <person name="Daviaud C."/>
            <person name="Alamery S."/>
            <person name="Jabbari K."/>
            <person name="Zhao M."/>
            <person name="Edger P.P."/>
            <person name="Chelaifa H."/>
            <person name="Tack D."/>
            <person name="Lassalle G."/>
            <person name="Mestiri I."/>
            <person name="Schnel N."/>
            <person name="Le Paslier M.C."/>
            <person name="Fan G."/>
            <person name="Renault V."/>
            <person name="Bayer P.E."/>
            <person name="Golicz A.A."/>
            <person name="Manoli S."/>
            <person name="Lee T.H."/>
            <person name="Thi V.H."/>
            <person name="Chalabi S."/>
            <person name="Hu Q."/>
            <person name="Fan C."/>
            <person name="Tollenaere R."/>
            <person name="Lu Y."/>
            <person name="Battail C."/>
            <person name="Shen J."/>
            <person name="Sidebottom C.H."/>
            <person name="Wang X."/>
            <person name="Canaguier A."/>
            <person name="Chauveau A."/>
            <person name="Berard A."/>
            <person name="Deniot G."/>
            <person name="Guan M."/>
            <person name="Liu Z."/>
            <person name="Sun F."/>
            <person name="Lim Y.P."/>
            <person name="Lyons E."/>
            <person name="Town C.D."/>
            <person name="Bancroft I."/>
            <person name="Wang X."/>
            <person name="Meng J."/>
            <person name="Ma J."/>
            <person name="Pires J.C."/>
            <person name="King G.J."/>
            <person name="Brunel D."/>
            <person name="Delourme R."/>
            <person name="Renard M."/>
            <person name="Aury J.M."/>
            <person name="Adams K.L."/>
            <person name="Batley J."/>
            <person name="Snowdon R.J."/>
            <person name="Tost J."/>
            <person name="Edwards D."/>
            <person name="Zhou Y."/>
            <person name="Hua W."/>
            <person name="Sharpe A.G."/>
            <person name="Paterson A.H."/>
            <person name="Guan C."/>
            <person name="Wincker P."/>
        </authorList>
    </citation>
    <scope>NUCLEOTIDE SEQUENCE [LARGE SCALE GENOMIC DNA]</scope>
    <source>
        <strain evidence="2">cv. Darmor-bzh</strain>
    </source>
</reference>
<keyword evidence="2" id="KW-1185">Reference proteome</keyword>
<evidence type="ECO:0000313" key="2">
    <source>
        <dbReference type="Proteomes" id="UP000028999"/>
    </source>
</evidence>
<dbReference type="Proteomes" id="UP000028999">
    <property type="component" value="Unassembled WGS sequence"/>
</dbReference>
<protein>
    <submittedName>
        <fullName evidence="1">BnaCnng45200D protein</fullName>
    </submittedName>
</protein>
<name>A0A078JGQ3_BRANA</name>
<accession>A0A078JGQ3</accession>
<dbReference type="PaxDb" id="3708-A0A078JGQ3"/>
<proteinExistence type="predicted"/>
<evidence type="ECO:0000313" key="1">
    <source>
        <dbReference type="EMBL" id="CDY64831.1"/>
    </source>
</evidence>